<gene>
    <name evidence="2" type="ORF">NDU88_000712</name>
</gene>
<dbReference type="EMBL" id="JANPWB010000006">
    <property type="protein sequence ID" value="KAJ1175424.1"/>
    <property type="molecule type" value="Genomic_DNA"/>
</dbReference>
<name>A0AAV7TGI2_PLEWA</name>
<comment type="caution">
    <text evidence="2">The sequence shown here is derived from an EMBL/GenBank/DDBJ whole genome shotgun (WGS) entry which is preliminary data.</text>
</comment>
<feature type="region of interest" description="Disordered" evidence="1">
    <location>
        <begin position="1"/>
        <end position="41"/>
    </location>
</feature>
<reference evidence="2" key="1">
    <citation type="journal article" date="2022" name="bioRxiv">
        <title>Sequencing and chromosome-scale assembly of the giantPleurodeles waltlgenome.</title>
        <authorList>
            <person name="Brown T."/>
            <person name="Elewa A."/>
            <person name="Iarovenko S."/>
            <person name="Subramanian E."/>
            <person name="Araus A.J."/>
            <person name="Petzold A."/>
            <person name="Susuki M."/>
            <person name="Suzuki K.-i.T."/>
            <person name="Hayashi T."/>
            <person name="Toyoda A."/>
            <person name="Oliveira C."/>
            <person name="Osipova E."/>
            <person name="Leigh N.D."/>
            <person name="Simon A."/>
            <person name="Yun M.H."/>
        </authorList>
    </citation>
    <scope>NUCLEOTIDE SEQUENCE</scope>
    <source>
        <strain evidence="2">20211129_DDA</strain>
        <tissue evidence="2">Liver</tissue>
    </source>
</reference>
<evidence type="ECO:0000313" key="3">
    <source>
        <dbReference type="Proteomes" id="UP001066276"/>
    </source>
</evidence>
<keyword evidence="3" id="KW-1185">Reference proteome</keyword>
<organism evidence="2 3">
    <name type="scientific">Pleurodeles waltl</name>
    <name type="common">Iberian ribbed newt</name>
    <dbReference type="NCBI Taxonomy" id="8319"/>
    <lineage>
        <taxon>Eukaryota</taxon>
        <taxon>Metazoa</taxon>
        <taxon>Chordata</taxon>
        <taxon>Craniata</taxon>
        <taxon>Vertebrata</taxon>
        <taxon>Euteleostomi</taxon>
        <taxon>Amphibia</taxon>
        <taxon>Batrachia</taxon>
        <taxon>Caudata</taxon>
        <taxon>Salamandroidea</taxon>
        <taxon>Salamandridae</taxon>
        <taxon>Pleurodelinae</taxon>
        <taxon>Pleurodeles</taxon>
    </lineage>
</organism>
<proteinExistence type="predicted"/>
<protein>
    <submittedName>
        <fullName evidence="2">Uncharacterized protein</fullName>
    </submittedName>
</protein>
<evidence type="ECO:0000256" key="1">
    <source>
        <dbReference type="SAM" id="MobiDB-lite"/>
    </source>
</evidence>
<evidence type="ECO:0000313" key="2">
    <source>
        <dbReference type="EMBL" id="KAJ1175424.1"/>
    </source>
</evidence>
<dbReference type="Proteomes" id="UP001066276">
    <property type="component" value="Chromosome 3_2"/>
</dbReference>
<dbReference type="AlphaFoldDB" id="A0AAV7TGI2"/>
<sequence length="75" mass="8721">MGRRNEREEEEEAIEKDGEENEEGETSGVVHEEDDLPARESDVKGMWPVVRHRVEKSDEEGVRCVILLLFLTCHR</sequence>
<accession>A0AAV7TGI2</accession>
<feature type="compositionally biased region" description="Acidic residues" evidence="1">
    <location>
        <begin position="8"/>
        <end position="25"/>
    </location>
</feature>